<keyword evidence="3" id="KW-1185">Reference proteome</keyword>
<accession>A0AAV9RW63</accession>
<evidence type="ECO:0000256" key="1">
    <source>
        <dbReference type="SAM" id="MobiDB-lite"/>
    </source>
</evidence>
<dbReference type="Proteomes" id="UP001311232">
    <property type="component" value="Unassembled WGS sequence"/>
</dbReference>
<evidence type="ECO:0000313" key="2">
    <source>
        <dbReference type="EMBL" id="KAK5613186.1"/>
    </source>
</evidence>
<dbReference type="AlphaFoldDB" id="A0AAV9RW63"/>
<name>A0AAV9RW63_9TELE</name>
<dbReference type="EMBL" id="JAHHUM010001243">
    <property type="protein sequence ID" value="KAK5613186.1"/>
    <property type="molecule type" value="Genomic_DNA"/>
</dbReference>
<proteinExistence type="predicted"/>
<sequence>MAKRGGDIRQRSLGPGRKTGTAASSGDLEVTTQLEQQLWRRDPEWTYILPLANEKTFMTEIPGIRRPEISTLPIEG</sequence>
<feature type="region of interest" description="Disordered" evidence="1">
    <location>
        <begin position="1"/>
        <end position="30"/>
    </location>
</feature>
<feature type="non-terminal residue" evidence="2">
    <location>
        <position position="76"/>
    </location>
</feature>
<gene>
    <name evidence="2" type="ORF">CRENBAI_026740</name>
</gene>
<protein>
    <submittedName>
        <fullName evidence="2">Uncharacterized protein</fullName>
    </submittedName>
</protein>
<feature type="compositionally biased region" description="Basic and acidic residues" evidence="1">
    <location>
        <begin position="1"/>
        <end position="10"/>
    </location>
</feature>
<reference evidence="2 3" key="1">
    <citation type="submission" date="2021-06" db="EMBL/GenBank/DDBJ databases">
        <authorList>
            <person name="Palmer J.M."/>
        </authorList>
    </citation>
    <scope>NUCLEOTIDE SEQUENCE [LARGE SCALE GENOMIC DNA]</scope>
    <source>
        <strain evidence="2 3">MEX-2019</strain>
        <tissue evidence="2">Muscle</tissue>
    </source>
</reference>
<organism evidence="2 3">
    <name type="scientific">Crenichthys baileyi</name>
    <name type="common">White River springfish</name>
    <dbReference type="NCBI Taxonomy" id="28760"/>
    <lineage>
        <taxon>Eukaryota</taxon>
        <taxon>Metazoa</taxon>
        <taxon>Chordata</taxon>
        <taxon>Craniata</taxon>
        <taxon>Vertebrata</taxon>
        <taxon>Euteleostomi</taxon>
        <taxon>Actinopterygii</taxon>
        <taxon>Neopterygii</taxon>
        <taxon>Teleostei</taxon>
        <taxon>Neoteleostei</taxon>
        <taxon>Acanthomorphata</taxon>
        <taxon>Ovalentaria</taxon>
        <taxon>Atherinomorphae</taxon>
        <taxon>Cyprinodontiformes</taxon>
        <taxon>Goodeidae</taxon>
        <taxon>Crenichthys</taxon>
    </lineage>
</organism>
<evidence type="ECO:0000313" key="3">
    <source>
        <dbReference type="Proteomes" id="UP001311232"/>
    </source>
</evidence>
<comment type="caution">
    <text evidence="2">The sequence shown here is derived from an EMBL/GenBank/DDBJ whole genome shotgun (WGS) entry which is preliminary data.</text>
</comment>